<keyword evidence="4" id="KW-0804">Transcription</keyword>
<sequence>MSRKKERRQKAILEQLSITPTMRVGRLAETLEVTTETIRRDLEELAGQGLIARTYGGAMLRQPMEPALSERHKELVEERAAIGRAAAPLLAGARVIMMGSGATTTQIARRIALEMSEVTVIAHSVSVAAALAVNPSIQVVVAPGVYHAGEGALHGAQTVRFLSDYSADWSVTGASAMSPLGPSDALIEAGDVYATMLRQSARHMVVADHSKFDRMATARYSDWGEIDVLVSDARPQGPLGRALQLAGVGVRLAVL</sequence>
<dbReference type="SMART" id="SM00420">
    <property type="entry name" value="HTH_DEOR"/>
    <property type="match status" value="1"/>
</dbReference>
<dbReference type="InterPro" id="IPR018356">
    <property type="entry name" value="Tscrpt_reg_HTH_DeoR_CS"/>
</dbReference>
<evidence type="ECO:0000256" key="2">
    <source>
        <dbReference type="ARBA" id="ARBA00023015"/>
    </source>
</evidence>
<dbReference type="GO" id="GO:0003700">
    <property type="term" value="F:DNA-binding transcription factor activity"/>
    <property type="evidence" value="ECO:0007669"/>
    <property type="project" value="InterPro"/>
</dbReference>
<protein>
    <submittedName>
        <fullName evidence="6">Transcriptional regulator, DeoR family</fullName>
    </submittedName>
</protein>
<evidence type="ECO:0000313" key="7">
    <source>
        <dbReference type="Proteomes" id="UP000198994"/>
    </source>
</evidence>
<feature type="domain" description="HTH deoR-type" evidence="5">
    <location>
        <begin position="5"/>
        <end position="60"/>
    </location>
</feature>
<dbReference type="RefSeq" id="WP_089957246.1">
    <property type="nucleotide sequence ID" value="NZ_FNAV01000004.1"/>
</dbReference>
<keyword evidence="2" id="KW-0805">Transcription regulation</keyword>
<reference evidence="7" key="1">
    <citation type="submission" date="2016-10" db="EMBL/GenBank/DDBJ databases">
        <authorList>
            <person name="Varghese N."/>
            <person name="Submissions S."/>
        </authorList>
    </citation>
    <scope>NUCLEOTIDE SEQUENCE [LARGE SCALE GENOMIC DNA]</scope>
    <source>
        <strain evidence="7">DSM 10146</strain>
    </source>
</reference>
<dbReference type="InterPro" id="IPR050313">
    <property type="entry name" value="Carb_Metab_HTH_regulators"/>
</dbReference>
<dbReference type="SUPFAM" id="SSF100950">
    <property type="entry name" value="NagB/RpiA/CoA transferase-like"/>
    <property type="match status" value="1"/>
</dbReference>
<dbReference type="EMBL" id="FNAV01000004">
    <property type="protein sequence ID" value="SDE49340.1"/>
    <property type="molecule type" value="Genomic_DNA"/>
</dbReference>
<dbReference type="Proteomes" id="UP000198994">
    <property type="component" value="Unassembled WGS sequence"/>
</dbReference>
<dbReference type="OrthoDB" id="9814815at2"/>
<dbReference type="GO" id="GO:0003677">
    <property type="term" value="F:DNA binding"/>
    <property type="evidence" value="ECO:0007669"/>
    <property type="project" value="UniProtKB-KW"/>
</dbReference>
<dbReference type="AlphaFoldDB" id="A0A1G7DE74"/>
<dbReference type="Pfam" id="PF08220">
    <property type="entry name" value="HTH_DeoR"/>
    <property type="match status" value="1"/>
</dbReference>
<dbReference type="InterPro" id="IPR036390">
    <property type="entry name" value="WH_DNA-bd_sf"/>
</dbReference>
<dbReference type="PANTHER" id="PTHR30363:SF4">
    <property type="entry name" value="GLYCEROL-3-PHOSPHATE REGULON REPRESSOR"/>
    <property type="match status" value="1"/>
</dbReference>
<dbReference type="InterPro" id="IPR001034">
    <property type="entry name" value="DeoR_HTH"/>
</dbReference>
<dbReference type="InterPro" id="IPR014036">
    <property type="entry name" value="DeoR-like_C"/>
</dbReference>
<keyword evidence="7" id="KW-1185">Reference proteome</keyword>
<dbReference type="STRING" id="282683.SAMN04488105_104141"/>
<keyword evidence="1" id="KW-0678">Repressor</keyword>
<keyword evidence="3" id="KW-0238">DNA-binding</keyword>
<evidence type="ECO:0000259" key="5">
    <source>
        <dbReference type="PROSITE" id="PS51000"/>
    </source>
</evidence>
<dbReference type="SMART" id="SM01134">
    <property type="entry name" value="DeoRC"/>
    <property type="match status" value="1"/>
</dbReference>
<evidence type="ECO:0000313" key="6">
    <source>
        <dbReference type="EMBL" id="SDE49340.1"/>
    </source>
</evidence>
<dbReference type="PANTHER" id="PTHR30363">
    <property type="entry name" value="HTH-TYPE TRANSCRIPTIONAL REGULATOR SRLR-RELATED"/>
    <property type="match status" value="1"/>
</dbReference>
<accession>A0A1G7DE74</accession>
<evidence type="ECO:0000256" key="1">
    <source>
        <dbReference type="ARBA" id="ARBA00022491"/>
    </source>
</evidence>
<dbReference type="PRINTS" id="PR00037">
    <property type="entry name" value="HTHLACR"/>
</dbReference>
<evidence type="ECO:0000256" key="4">
    <source>
        <dbReference type="ARBA" id="ARBA00023163"/>
    </source>
</evidence>
<dbReference type="Gene3D" id="3.40.50.1360">
    <property type="match status" value="1"/>
</dbReference>
<dbReference type="PROSITE" id="PS00894">
    <property type="entry name" value="HTH_DEOR_1"/>
    <property type="match status" value="1"/>
</dbReference>
<dbReference type="Pfam" id="PF00455">
    <property type="entry name" value="DeoRC"/>
    <property type="match status" value="1"/>
</dbReference>
<evidence type="ECO:0000256" key="3">
    <source>
        <dbReference type="ARBA" id="ARBA00023125"/>
    </source>
</evidence>
<gene>
    <name evidence="6" type="ORF">SAMN04488105_104141</name>
</gene>
<dbReference type="SUPFAM" id="SSF46785">
    <property type="entry name" value="Winged helix' DNA-binding domain"/>
    <property type="match status" value="1"/>
</dbReference>
<dbReference type="InterPro" id="IPR037171">
    <property type="entry name" value="NagB/RpiA_transferase-like"/>
</dbReference>
<name>A0A1G7DE74_9RHOB</name>
<dbReference type="InterPro" id="IPR036388">
    <property type="entry name" value="WH-like_DNA-bd_sf"/>
</dbReference>
<dbReference type="PROSITE" id="PS51000">
    <property type="entry name" value="HTH_DEOR_2"/>
    <property type="match status" value="1"/>
</dbReference>
<proteinExistence type="predicted"/>
<dbReference type="Gene3D" id="1.10.10.10">
    <property type="entry name" value="Winged helix-like DNA-binding domain superfamily/Winged helix DNA-binding domain"/>
    <property type="match status" value="1"/>
</dbReference>
<organism evidence="6 7">
    <name type="scientific">Salipiger thiooxidans</name>
    <dbReference type="NCBI Taxonomy" id="282683"/>
    <lineage>
        <taxon>Bacteria</taxon>
        <taxon>Pseudomonadati</taxon>
        <taxon>Pseudomonadota</taxon>
        <taxon>Alphaproteobacteria</taxon>
        <taxon>Rhodobacterales</taxon>
        <taxon>Roseobacteraceae</taxon>
        <taxon>Salipiger</taxon>
    </lineage>
</organism>